<gene>
    <name evidence="1" type="ORF">EFB08_01005</name>
</gene>
<dbReference type="EMBL" id="RJJD01000001">
    <property type="protein sequence ID" value="RNI31146.1"/>
    <property type="molecule type" value="Genomic_DNA"/>
</dbReference>
<evidence type="ECO:0000313" key="1">
    <source>
        <dbReference type="EMBL" id="RNI31146.1"/>
    </source>
</evidence>
<comment type="caution">
    <text evidence="1">The sequence shown here is derived from an EMBL/GenBank/DDBJ whole genome shotgun (WGS) entry which is preliminary data.</text>
</comment>
<sequence length="63" mass="7001">MSKILRICSFRDKGTAPYEHVGNGNGSTPKEKETGLGLVFGFVEKGNYSTLEERVLTFYNPCI</sequence>
<reference evidence="1 2" key="1">
    <citation type="submission" date="2018-11" db="EMBL/GenBank/DDBJ databases">
        <title>Rufibacter latericius sp. nov., isolated from water in Baiyang Lake.</title>
        <authorList>
            <person name="Yang Y."/>
        </authorList>
    </citation>
    <scope>NUCLEOTIDE SEQUENCE [LARGE SCALE GENOMIC DNA]</scope>
    <source>
        <strain evidence="1 2">R-22-1c-1</strain>
    </source>
</reference>
<proteinExistence type="predicted"/>
<name>A0A3M9N0A3_9BACT</name>
<evidence type="ECO:0000313" key="2">
    <source>
        <dbReference type="Proteomes" id="UP000272117"/>
    </source>
</evidence>
<dbReference type="Proteomes" id="UP000272117">
    <property type="component" value="Unassembled WGS sequence"/>
</dbReference>
<dbReference type="AlphaFoldDB" id="A0A3M9N0A3"/>
<keyword evidence="2" id="KW-1185">Reference proteome</keyword>
<protein>
    <submittedName>
        <fullName evidence="1">Uncharacterized protein</fullName>
    </submittedName>
</protein>
<organism evidence="1 2">
    <name type="scientific">Rufibacter latericius</name>
    <dbReference type="NCBI Taxonomy" id="2487040"/>
    <lineage>
        <taxon>Bacteria</taxon>
        <taxon>Pseudomonadati</taxon>
        <taxon>Bacteroidota</taxon>
        <taxon>Cytophagia</taxon>
        <taxon>Cytophagales</taxon>
        <taxon>Hymenobacteraceae</taxon>
        <taxon>Rufibacter</taxon>
    </lineage>
</organism>
<accession>A0A3M9N0A3</accession>